<dbReference type="EMBL" id="VJWA01000001">
    <property type="protein sequence ID" value="TRW17453.1"/>
    <property type="molecule type" value="Genomic_DNA"/>
</dbReference>
<keyword evidence="1" id="KW-0812">Transmembrane</keyword>
<dbReference type="AlphaFoldDB" id="A0A552UGU0"/>
<proteinExistence type="predicted"/>
<feature type="transmembrane region" description="Helical" evidence="1">
    <location>
        <begin position="111"/>
        <end position="131"/>
    </location>
</feature>
<dbReference type="Proteomes" id="UP000317894">
    <property type="component" value="Unassembled WGS sequence"/>
</dbReference>
<reference evidence="3 4" key="1">
    <citation type="submission" date="2019-07" db="EMBL/GenBank/DDBJ databases">
        <title>Novel species isolated from glacier.</title>
        <authorList>
            <person name="Liu Q."/>
            <person name="Xin Y.-H."/>
        </authorList>
    </citation>
    <scope>NUCLEOTIDE SEQUENCE [LARGE SCALE GENOMIC DNA]</scope>
    <source>
        <strain evidence="3 4">LB1R16</strain>
    </source>
</reference>
<evidence type="ECO:0000256" key="1">
    <source>
        <dbReference type="SAM" id="Phobius"/>
    </source>
</evidence>
<sequence length="244" mass="25338">MTRLIAGAVVVALVTAQGAVAQDGRYYQGGGGNYGGASQVRCESFNYRYKRCPIDTRGGVSISRRIAGDCNSRNWGHDRRSIWVDNGCRAIFSTGYNNGNDNDGKGPSTGAVIAGVAVAGGLIALLAGNAANKKKKKEREAAAAAADAGPVIHPPQPPAALVANLDAVPSGARSSVQTCLFEAARQIGATGGTRLAYDVAQSLEPGNGGWRLRAAVRATYPDGVRDVPMYCRATPSKVIELTFG</sequence>
<feature type="signal peptide" evidence="2">
    <location>
        <begin position="1"/>
        <end position="21"/>
    </location>
</feature>
<accession>A0A552UGU0</accession>
<evidence type="ECO:0000256" key="2">
    <source>
        <dbReference type="SAM" id="SignalP"/>
    </source>
</evidence>
<keyword evidence="2" id="KW-0732">Signal</keyword>
<comment type="caution">
    <text evidence="3">The sequence shown here is derived from an EMBL/GenBank/DDBJ whole genome shotgun (WGS) entry which is preliminary data.</text>
</comment>
<dbReference type="Pfam" id="PF11218">
    <property type="entry name" value="DUF3011"/>
    <property type="match status" value="1"/>
</dbReference>
<protein>
    <submittedName>
        <fullName evidence="3">DUF3011 domain-containing protein</fullName>
    </submittedName>
</protein>
<keyword evidence="4" id="KW-1185">Reference proteome</keyword>
<evidence type="ECO:0000313" key="3">
    <source>
        <dbReference type="EMBL" id="TRW17453.1"/>
    </source>
</evidence>
<dbReference type="OrthoDB" id="5984161at2"/>
<keyword evidence="1" id="KW-0472">Membrane</keyword>
<evidence type="ECO:0000313" key="4">
    <source>
        <dbReference type="Proteomes" id="UP000317894"/>
    </source>
</evidence>
<name>A0A552UGU0_9SPHN</name>
<gene>
    <name evidence="3" type="ORF">FMM06_04625</name>
</gene>
<organism evidence="3 4">
    <name type="scientific">Glacieibacterium frigidum</name>
    <dbReference type="NCBI Taxonomy" id="2593303"/>
    <lineage>
        <taxon>Bacteria</taxon>
        <taxon>Pseudomonadati</taxon>
        <taxon>Pseudomonadota</taxon>
        <taxon>Alphaproteobacteria</taxon>
        <taxon>Sphingomonadales</taxon>
        <taxon>Sphingosinicellaceae</taxon>
        <taxon>Glacieibacterium</taxon>
    </lineage>
</organism>
<dbReference type="InterPro" id="IPR021381">
    <property type="entry name" value="DUF3011"/>
</dbReference>
<keyword evidence="1" id="KW-1133">Transmembrane helix</keyword>
<feature type="chain" id="PRO_5021891125" evidence="2">
    <location>
        <begin position="22"/>
        <end position="244"/>
    </location>
</feature>
<dbReference type="RefSeq" id="WP_143554998.1">
    <property type="nucleotide sequence ID" value="NZ_VJWA01000001.1"/>
</dbReference>